<keyword evidence="2" id="KW-1133">Transmembrane helix</keyword>
<keyword evidence="4" id="KW-1185">Reference proteome</keyword>
<dbReference type="EMBL" id="JAUEMJ010000001">
    <property type="protein sequence ID" value="MDN3238786.1"/>
    <property type="molecule type" value="Genomic_DNA"/>
</dbReference>
<evidence type="ECO:0000313" key="4">
    <source>
        <dbReference type="Proteomes" id="UP001171902"/>
    </source>
</evidence>
<comment type="caution">
    <text evidence="3">The sequence shown here is derived from an EMBL/GenBank/DDBJ whole genome shotgun (WGS) entry which is preliminary data.</text>
</comment>
<accession>A0ABT7YJJ9</accession>
<keyword evidence="2" id="KW-0812">Transmembrane</keyword>
<name>A0ABT7YJJ9_9ACTN</name>
<feature type="region of interest" description="Disordered" evidence="1">
    <location>
        <begin position="150"/>
        <end position="195"/>
    </location>
</feature>
<evidence type="ECO:0000256" key="2">
    <source>
        <dbReference type="SAM" id="Phobius"/>
    </source>
</evidence>
<feature type="compositionally biased region" description="Pro residues" evidence="1">
    <location>
        <begin position="32"/>
        <end position="58"/>
    </location>
</feature>
<feature type="transmembrane region" description="Helical" evidence="2">
    <location>
        <begin position="118"/>
        <end position="139"/>
    </location>
</feature>
<keyword evidence="2" id="KW-0472">Membrane</keyword>
<feature type="region of interest" description="Disordered" evidence="1">
    <location>
        <begin position="1"/>
        <end position="64"/>
    </location>
</feature>
<organism evidence="3 4">
    <name type="scientific">Glycomyces tritici</name>
    <dbReference type="NCBI Taxonomy" id="2665176"/>
    <lineage>
        <taxon>Bacteria</taxon>
        <taxon>Bacillati</taxon>
        <taxon>Actinomycetota</taxon>
        <taxon>Actinomycetes</taxon>
        <taxon>Glycomycetales</taxon>
        <taxon>Glycomycetaceae</taxon>
        <taxon>Glycomyces</taxon>
    </lineage>
</organism>
<protein>
    <recommendedName>
        <fullName evidence="5">DUF4352 domain-containing protein</fullName>
    </recommendedName>
</protein>
<dbReference type="RefSeq" id="WP_289954938.1">
    <property type="nucleotide sequence ID" value="NZ_JAUEMJ010000001.1"/>
</dbReference>
<sequence length="322" mass="33150">MSQPPASPPPEQYPPNEPPPASGYERPTGPAYEPPRGPQPYEPPPGPPPFYPPPPGPPADGTAGEPSKTIAILALVFGGAALLFGLIPVAGIFLGGAFALAGIVLGVVGIFKSHRLMSIIGIGLAVLGLIVTVIVTVAVGKAAEDIIEDWPTDYGTEGESGSESESDDGTGHGDLPKDQVVDGTDPNAPLPAGSEIATGNWTVVISEVVPDATEEVMAENEFNTPPPEGSQFFMFRVEATYQGEASSFAWSDLLFGVFIEDSVHSGACGVIPDDLFNAPEVFAGGTATGNFCVIVPSAGVESAAIGVEDFWASGQRYFVAAS</sequence>
<evidence type="ECO:0000256" key="1">
    <source>
        <dbReference type="SAM" id="MobiDB-lite"/>
    </source>
</evidence>
<gene>
    <name evidence="3" type="ORF">QWI33_03540</name>
</gene>
<reference evidence="3" key="1">
    <citation type="submission" date="2023-06" db="EMBL/GenBank/DDBJ databases">
        <title>Gycomyces niveus sp.nov., a novel actinomycete isolated from soil in Shouguang.</title>
        <authorList>
            <person name="Yang X."/>
            <person name="Zhao J."/>
        </authorList>
    </citation>
    <scope>NUCLEOTIDE SEQUENCE</scope>
    <source>
        <strain evidence="3">NEAU C2</strain>
    </source>
</reference>
<feature type="compositionally biased region" description="Basic and acidic residues" evidence="1">
    <location>
        <begin position="169"/>
        <end position="180"/>
    </location>
</feature>
<proteinExistence type="predicted"/>
<feature type="transmembrane region" description="Helical" evidence="2">
    <location>
        <begin position="70"/>
        <end position="87"/>
    </location>
</feature>
<dbReference type="Proteomes" id="UP001171902">
    <property type="component" value="Unassembled WGS sequence"/>
</dbReference>
<feature type="transmembrane region" description="Helical" evidence="2">
    <location>
        <begin position="93"/>
        <end position="111"/>
    </location>
</feature>
<feature type="compositionally biased region" description="Pro residues" evidence="1">
    <location>
        <begin position="1"/>
        <end position="21"/>
    </location>
</feature>
<evidence type="ECO:0000313" key="3">
    <source>
        <dbReference type="EMBL" id="MDN3238786.1"/>
    </source>
</evidence>
<evidence type="ECO:0008006" key="5">
    <source>
        <dbReference type="Google" id="ProtNLM"/>
    </source>
</evidence>